<keyword evidence="2" id="KW-0812">Transmembrane</keyword>
<dbReference type="OrthoDB" id="10581397at2759"/>
<dbReference type="EMBL" id="JABSTR010000005">
    <property type="protein sequence ID" value="KAH9370669.1"/>
    <property type="molecule type" value="Genomic_DNA"/>
</dbReference>
<proteinExistence type="predicted"/>
<evidence type="ECO:0000313" key="4">
    <source>
        <dbReference type="Proteomes" id="UP000821853"/>
    </source>
</evidence>
<dbReference type="Proteomes" id="UP000821853">
    <property type="component" value="Chromosome 3"/>
</dbReference>
<sequence length="667" mass="75411">MQVKAEPQKLPAPRRGGRKRAPGGMLRVKSRPWARFSKDFVVIVACQLLSAMAVLMAMLLGFEPSADDTSQNSPYATSERHIDLLSQIWNAGNTSLDPCKDFYLYSCYNIPHEQTSGKFFSISDRTHSVLQGLFHTEAARLLFLYYGSCIKAPSKPERLGRQAIRAVLSMTYVSPDMSHLQVLALILKLNLAYGLHGNIVLFQDQYGTFPYWLHENLLHEGFSDPGIRAETLFVFALPNTLIDDQGWTREFFGPSFADLIEELLHVGVNVTSAQLTEFAAALDPLSGDWVFSRTNLSTLDTLVPGVSTRLWKDMVEAHTARELGETFVHSCLSNLKRRFAALLDKASQPLSTAAIVTEAALSLLLEYSQLPPTAAQLYDFCANEAFALHPVWELNELMSFGANTEHNDILLNTFDALVLAIKAQLVGALNEEDMSRVDKMLNNLQLLLPYHVYPLDLPLPSLVADDFFLNILLVRQWRLTTDRYRPPRGIADVQLHFMRYGSLGVTADYLSAPTAVYRYTMLDRTFAVTPMAVFGFSVADLLWRLLANLPWTPAGRAAFERLLSPDKQARNKGPLEGFLHYPLLALKSSIHGLRMRGYAHWNAEIHHWGQWRFTITQLFFRILVYTTYCYYDQEEEAAEARHVVSVLTRLTEDFLEAFQCTNNRTHS</sequence>
<keyword evidence="2" id="KW-0472">Membrane</keyword>
<gene>
    <name evidence="3" type="ORF">HPB48_014024</name>
</gene>
<dbReference type="AlphaFoldDB" id="A0A9J6G5Y9"/>
<evidence type="ECO:0000256" key="1">
    <source>
        <dbReference type="SAM" id="MobiDB-lite"/>
    </source>
</evidence>
<name>A0A9J6G5Y9_HAELO</name>
<keyword evidence="4" id="KW-1185">Reference proteome</keyword>
<evidence type="ECO:0000256" key="2">
    <source>
        <dbReference type="SAM" id="Phobius"/>
    </source>
</evidence>
<protein>
    <recommendedName>
        <fullName evidence="5">Peptidase M13 N-terminal domain-containing protein</fullName>
    </recommendedName>
</protein>
<evidence type="ECO:0000313" key="3">
    <source>
        <dbReference type="EMBL" id="KAH9370669.1"/>
    </source>
</evidence>
<accession>A0A9J6G5Y9</accession>
<comment type="caution">
    <text evidence="3">The sequence shown here is derived from an EMBL/GenBank/DDBJ whole genome shotgun (WGS) entry which is preliminary data.</text>
</comment>
<organism evidence="3 4">
    <name type="scientific">Haemaphysalis longicornis</name>
    <name type="common">Bush tick</name>
    <dbReference type="NCBI Taxonomy" id="44386"/>
    <lineage>
        <taxon>Eukaryota</taxon>
        <taxon>Metazoa</taxon>
        <taxon>Ecdysozoa</taxon>
        <taxon>Arthropoda</taxon>
        <taxon>Chelicerata</taxon>
        <taxon>Arachnida</taxon>
        <taxon>Acari</taxon>
        <taxon>Parasitiformes</taxon>
        <taxon>Ixodida</taxon>
        <taxon>Ixodoidea</taxon>
        <taxon>Ixodidae</taxon>
        <taxon>Haemaphysalinae</taxon>
        <taxon>Haemaphysalis</taxon>
    </lineage>
</organism>
<feature type="transmembrane region" description="Helical" evidence="2">
    <location>
        <begin position="40"/>
        <end position="62"/>
    </location>
</feature>
<keyword evidence="2" id="KW-1133">Transmembrane helix</keyword>
<dbReference type="SUPFAM" id="SSF55486">
    <property type="entry name" value="Metalloproteases ('zincins'), catalytic domain"/>
    <property type="match status" value="1"/>
</dbReference>
<reference evidence="3 4" key="1">
    <citation type="journal article" date="2020" name="Cell">
        <title>Large-Scale Comparative Analyses of Tick Genomes Elucidate Their Genetic Diversity and Vector Capacities.</title>
        <authorList>
            <consortium name="Tick Genome and Microbiome Consortium (TIGMIC)"/>
            <person name="Jia N."/>
            <person name="Wang J."/>
            <person name="Shi W."/>
            <person name="Du L."/>
            <person name="Sun Y."/>
            <person name="Zhan W."/>
            <person name="Jiang J.F."/>
            <person name="Wang Q."/>
            <person name="Zhang B."/>
            <person name="Ji P."/>
            <person name="Bell-Sakyi L."/>
            <person name="Cui X.M."/>
            <person name="Yuan T.T."/>
            <person name="Jiang B.G."/>
            <person name="Yang W.F."/>
            <person name="Lam T.T."/>
            <person name="Chang Q.C."/>
            <person name="Ding S.J."/>
            <person name="Wang X.J."/>
            <person name="Zhu J.G."/>
            <person name="Ruan X.D."/>
            <person name="Zhao L."/>
            <person name="Wei J.T."/>
            <person name="Ye R.Z."/>
            <person name="Que T.C."/>
            <person name="Du C.H."/>
            <person name="Zhou Y.H."/>
            <person name="Cheng J.X."/>
            <person name="Dai P.F."/>
            <person name="Guo W.B."/>
            <person name="Han X.H."/>
            <person name="Huang E.J."/>
            <person name="Li L.F."/>
            <person name="Wei W."/>
            <person name="Gao Y.C."/>
            <person name="Liu J.Z."/>
            <person name="Shao H.Z."/>
            <person name="Wang X."/>
            <person name="Wang C.C."/>
            <person name="Yang T.C."/>
            <person name="Huo Q.B."/>
            <person name="Li W."/>
            <person name="Chen H.Y."/>
            <person name="Chen S.E."/>
            <person name="Zhou L.G."/>
            <person name="Ni X.B."/>
            <person name="Tian J.H."/>
            <person name="Sheng Y."/>
            <person name="Liu T."/>
            <person name="Pan Y.S."/>
            <person name="Xia L.Y."/>
            <person name="Li J."/>
            <person name="Zhao F."/>
            <person name="Cao W.C."/>
        </authorList>
    </citation>
    <scope>NUCLEOTIDE SEQUENCE [LARGE SCALE GENOMIC DNA]</scope>
    <source>
        <strain evidence="3">HaeL-2018</strain>
    </source>
</reference>
<feature type="region of interest" description="Disordered" evidence="1">
    <location>
        <begin position="1"/>
        <end position="24"/>
    </location>
</feature>
<evidence type="ECO:0008006" key="5">
    <source>
        <dbReference type="Google" id="ProtNLM"/>
    </source>
</evidence>
<dbReference type="VEuPathDB" id="VectorBase:HLOH_051305"/>